<dbReference type="EMBL" id="JACIVI010000003">
    <property type="protein sequence ID" value="MBB1162502.1"/>
    <property type="molecule type" value="Genomic_DNA"/>
</dbReference>
<feature type="domain" description="WYL" evidence="1">
    <location>
        <begin position="155"/>
        <end position="223"/>
    </location>
</feature>
<dbReference type="AlphaFoldDB" id="A0A839HM92"/>
<evidence type="ECO:0000259" key="1">
    <source>
        <dbReference type="Pfam" id="PF13280"/>
    </source>
</evidence>
<dbReference type="PANTHER" id="PTHR34580:SF3">
    <property type="entry name" value="PROTEIN PAFB"/>
    <property type="match status" value="1"/>
</dbReference>
<dbReference type="Proteomes" id="UP000586093">
    <property type="component" value="Unassembled WGS sequence"/>
</dbReference>
<dbReference type="PANTHER" id="PTHR34580">
    <property type="match status" value="1"/>
</dbReference>
<evidence type="ECO:0000313" key="4">
    <source>
        <dbReference type="Proteomes" id="UP000586093"/>
    </source>
</evidence>
<comment type="caution">
    <text evidence="3">The sequence shown here is derived from an EMBL/GenBank/DDBJ whole genome shotgun (WGS) entry which is preliminary data.</text>
</comment>
<feature type="domain" description="WCX" evidence="2">
    <location>
        <begin position="253"/>
        <end position="329"/>
    </location>
</feature>
<proteinExistence type="predicted"/>
<gene>
    <name evidence="3" type="ORF">H4F90_10970</name>
</gene>
<evidence type="ECO:0000313" key="3">
    <source>
        <dbReference type="EMBL" id="MBB1162502.1"/>
    </source>
</evidence>
<dbReference type="RefSeq" id="WP_182664446.1">
    <property type="nucleotide sequence ID" value="NZ_JACIVI010000003.1"/>
</dbReference>
<organism evidence="3 4">
    <name type="scientific">Aquariibacter albus</name>
    <dbReference type="NCBI Taxonomy" id="2759899"/>
    <lineage>
        <taxon>Bacteria</taxon>
        <taxon>Pseudomonadati</taxon>
        <taxon>Pseudomonadota</taxon>
        <taxon>Betaproteobacteria</taxon>
        <taxon>Burkholderiales</taxon>
        <taxon>Sphaerotilaceae</taxon>
        <taxon>Aquariibacter</taxon>
    </lineage>
</organism>
<dbReference type="Gene3D" id="1.10.10.10">
    <property type="entry name" value="Winged helix-like DNA-binding domain superfamily/Winged helix DNA-binding domain"/>
    <property type="match status" value="1"/>
</dbReference>
<sequence>MDRTERFYRIETLIRSRGCVPFDALQAALEVSRATLNRDLLYLRDRMGAPIVYDRERGGYRFGDEPSAEAAAGRAGTAPRHALPGVWFSEPEIHALLNMHQLIRGLDEGGVLARHLQPLLDRLDGMLGADAGETREALKRVKVLAAARRPVDSQHFEHIGSALIRRRRLKLQHHSRARGEHGERIVSPQRLVHHRHAWYLDAWCHAKEALRRFAVDAIESVEPLEQRAKDIPLKTLEAELDGGYGAFVGGKLQTAKLRFSARAARWVAHEQWHPQQQGRLLPDGRYLLSLPYTEPTELLMDLMRHGAEVEVLGPVALRRQLHEALAAALARAAASDPD</sequence>
<keyword evidence="4" id="KW-1185">Reference proteome</keyword>
<dbReference type="Pfam" id="PF13280">
    <property type="entry name" value="WYL"/>
    <property type="match status" value="1"/>
</dbReference>
<dbReference type="InterPro" id="IPR051534">
    <property type="entry name" value="CBASS_pafABC_assoc_protein"/>
</dbReference>
<dbReference type="InterPro" id="IPR026881">
    <property type="entry name" value="WYL_dom"/>
</dbReference>
<dbReference type="PROSITE" id="PS52050">
    <property type="entry name" value="WYL"/>
    <property type="match status" value="1"/>
</dbReference>
<accession>A0A839HM92</accession>
<evidence type="ECO:0000259" key="2">
    <source>
        <dbReference type="Pfam" id="PF25583"/>
    </source>
</evidence>
<reference evidence="3 4" key="1">
    <citation type="submission" date="2020-08" db="EMBL/GenBank/DDBJ databases">
        <title>Aquariorum lacteus gen. nov., sp. nov., a new member of the family Comamonadaceae, isolated from freshwater aquarium.</title>
        <authorList>
            <person name="Chun S.-J."/>
        </authorList>
    </citation>
    <scope>NUCLEOTIDE SEQUENCE [LARGE SCALE GENOMIC DNA]</scope>
    <source>
        <strain evidence="3 4">SJAQ100</strain>
    </source>
</reference>
<dbReference type="InterPro" id="IPR057727">
    <property type="entry name" value="WCX_dom"/>
</dbReference>
<dbReference type="InterPro" id="IPR036388">
    <property type="entry name" value="WH-like_DNA-bd_sf"/>
</dbReference>
<name>A0A839HM92_9BURK</name>
<dbReference type="Pfam" id="PF25583">
    <property type="entry name" value="WCX"/>
    <property type="match status" value="1"/>
</dbReference>
<protein>
    <submittedName>
        <fullName evidence="3">WYL domain-containing transcriptional regulator</fullName>
    </submittedName>
</protein>